<dbReference type="Pfam" id="PF07470">
    <property type="entry name" value="Glyco_hydro_88"/>
    <property type="match status" value="1"/>
</dbReference>
<feature type="binding site" evidence="4">
    <location>
        <position position="215"/>
    </location>
    <ligand>
        <name>substrate</name>
    </ligand>
</feature>
<evidence type="ECO:0000256" key="3">
    <source>
        <dbReference type="PIRSR" id="PIRSR610905-1"/>
    </source>
</evidence>
<evidence type="ECO:0000313" key="5">
    <source>
        <dbReference type="EMBL" id="HJD33899.1"/>
    </source>
</evidence>
<comment type="similarity">
    <text evidence="2">Belongs to the glycosyl hydrolase 88 family.</text>
</comment>
<dbReference type="Gene3D" id="1.50.10.10">
    <property type="match status" value="1"/>
</dbReference>
<feature type="active site" description="Nucleophile" evidence="3">
    <location>
        <position position="97"/>
    </location>
</feature>
<dbReference type="InterPro" id="IPR052369">
    <property type="entry name" value="UG_Glycosaminoglycan_Hydrolase"/>
</dbReference>
<reference evidence="5" key="2">
    <citation type="submission" date="2021-04" db="EMBL/GenBank/DDBJ databases">
        <authorList>
            <person name="Gilroy R."/>
        </authorList>
    </citation>
    <scope>NUCLEOTIDE SEQUENCE</scope>
    <source>
        <strain evidence="5">ChiGjej3B3-11674</strain>
    </source>
</reference>
<dbReference type="GO" id="GO:0000272">
    <property type="term" value="P:polysaccharide catabolic process"/>
    <property type="evidence" value="ECO:0007669"/>
    <property type="project" value="TreeGrafter"/>
</dbReference>
<feature type="binding site" evidence="4">
    <location>
        <position position="97"/>
    </location>
    <ligand>
        <name>substrate</name>
    </ligand>
</feature>
<accession>A0A9D2U2J3</accession>
<dbReference type="InterPro" id="IPR010905">
    <property type="entry name" value="Glyco_hydro_88"/>
</dbReference>
<evidence type="ECO:0000256" key="4">
    <source>
        <dbReference type="PIRSR" id="PIRSR610905-2"/>
    </source>
</evidence>
<dbReference type="InterPro" id="IPR012341">
    <property type="entry name" value="6hp_glycosidase-like_sf"/>
</dbReference>
<reference evidence="5" key="1">
    <citation type="journal article" date="2021" name="PeerJ">
        <title>Extensive microbial diversity within the chicken gut microbiome revealed by metagenomics and culture.</title>
        <authorList>
            <person name="Gilroy R."/>
            <person name="Ravi A."/>
            <person name="Getino M."/>
            <person name="Pursley I."/>
            <person name="Horton D.L."/>
            <person name="Alikhan N.F."/>
            <person name="Baker D."/>
            <person name="Gharbi K."/>
            <person name="Hall N."/>
            <person name="Watson M."/>
            <person name="Adriaenssens E.M."/>
            <person name="Foster-Nyarko E."/>
            <person name="Jarju S."/>
            <person name="Secka A."/>
            <person name="Antonio M."/>
            <person name="Oren A."/>
            <person name="Chaudhuri R.R."/>
            <person name="La Ragione R."/>
            <person name="Hildebrand F."/>
            <person name="Pallen M.J."/>
        </authorList>
    </citation>
    <scope>NUCLEOTIDE SEQUENCE</scope>
    <source>
        <strain evidence="5">ChiGjej3B3-11674</strain>
    </source>
</reference>
<dbReference type="GO" id="GO:0052757">
    <property type="term" value="F:chondroitin hydrolase activity"/>
    <property type="evidence" value="ECO:0007669"/>
    <property type="project" value="TreeGrafter"/>
</dbReference>
<keyword evidence="1 5" id="KW-0378">Hydrolase</keyword>
<dbReference type="PANTHER" id="PTHR36845:SF1">
    <property type="entry name" value="HYDROLASE, PUTATIVE (AFU_ORTHOLOGUE AFUA_7G05090)-RELATED"/>
    <property type="match status" value="1"/>
</dbReference>
<gene>
    <name evidence="5" type="ORF">H9911_05060</name>
</gene>
<evidence type="ECO:0000256" key="2">
    <source>
        <dbReference type="ARBA" id="ARBA00038358"/>
    </source>
</evidence>
<feature type="binding site" evidence="4">
    <location>
        <position position="157"/>
    </location>
    <ligand>
        <name>substrate</name>
    </ligand>
</feature>
<evidence type="ECO:0000256" key="1">
    <source>
        <dbReference type="ARBA" id="ARBA00022801"/>
    </source>
</evidence>
<dbReference type="AlphaFoldDB" id="A0A9D2U2J3"/>
<comment type="caution">
    <text evidence="5">The sequence shown here is derived from an EMBL/GenBank/DDBJ whole genome shotgun (WGS) entry which is preliminary data.</text>
</comment>
<feature type="binding site" evidence="4">
    <location>
        <position position="233"/>
    </location>
    <ligand>
        <name>substrate</name>
    </ligand>
</feature>
<protein>
    <submittedName>
        <fullName evidence="5">Glycoside hydrolase family 88 protein</fullName>
    </submittedName>
</protein>
<dbReference type="SUPFAM" id="SSF48208">
    <property type="entry name" value="Six-hairpin glycosidases"/>
    <property type="match status" value="1"/>
</dbReference>
<dbReference type="EMBL" id="DWUV01000095">
    <property type="protein sequence ID" value="HJD33899.1"/>
    <property type="molecule type" value="Genomic_DNA"/>
</dbReference>
<dbReference type="PANTHER" id="PTHR36845">
    <property type="entry name" value="HYDROLASE, PUTATIVE (AFU_ORTHOLOGUE AFUA_7G05090)-RELATED"/>
    <property type="match status" value="1"/>
</dbReference>
<feature type="binding site" evidence="4">
    <location>
        <position position="229"/>
    </location>
    <ligand>
        <name>substrate</name>
    </ligand>
</feature>
<dbReference type="Proteomes" id="UP000823897">
    <property type="component" value="Unassembled WGS sequence"/>
</dbReference>
<name>A0A9D2U2J3_9FIRM</name>
<dbReference type="InterPro" id="IPR008928">
    <property type="entry name" value="6-hairpin_glycosidase_sf"/>
</dbReference>
<proteinExistence type="inferred from homology"/>
<sequence length="376" mass="43618">MDKKLFQEAFEKGMRITERHLDDFKGTESKGGFPAPASENNRYPMIDNNDWTAGFYTGILWMCYEYSGREVFKDRAMEQIKSFRYRIDHRVVVDHHDMGFIYSLSCVAAYTLTGDEFAKETALLAADNLKSRFREKGQFIQAWGELDTKENYRLIIDCLLNLPILYWASEVTGDASYRECALKHLETTRKVIFRPDYSTYHTYYFDMETGEPAYGATKQGYSDESTWSRGQSWGVYGLMLNYMYEKADGIPEEWKKVTDYFLAHLPEDKAAYWDFYFMDGPEPRDSSASAIAACGMLEAYKQGVCGEDYLDKAYEILASLAENYAAPENDEVNGLLLHSTYGRLLGDGIDECCLWGDYFYMEALMRVIRPEWKPYW</sequence>
<organism evidence="5 6">
    <name type="scientific">Candidatus Mediterraneibacter tabaqchaliae</name>
    <dbReference type="NCBI Taxonomy" id="2838689"/>
    <lineage>
        <taxon>Bacteria</taxon>
        <taxon>Bacillati</taxon>
        <taxon>Bacillota</taxon>
        <taxon>Clostridia</taxon>
        <taxon>Lachnospirales</taxon>
        <taxon>Lachnospiraceae</taxon>
        <taxon>Mediterraneibacter</taxon>
    </lineage>
</organism>
<feature type="active site" description="Proton donor" evidence="3">
    <location>
        <position position="157"/>
    </location>
</feature>
<feature type="binding site" evidence="4">
    <location>
        <position position="217"/>
    </location>
    <ligand>
        <name>substrate</name>
    </ligand>
</feature>
<evidence type="ECO:0000313" key="6">
    <source>
        <dbReference type="Proteomes" id="UP000823897"/>
    </source>
</evidence>